<accession>A0AAE0JBV2</accession>
<dbReference type="Proteomes" id="UP001278500">
    <property type="component" value="Unassembled WGS sequence"/>
</dbReference>
<dbReference type="PANTHER" id="PTHR42081:SF1">
    <property type="entry name" value="ZINC FINGER PROTEIN DHHC DOMAIN CONTAINING PROTEIN"/>
    <property type="match status" value="1"/>
</dbReference>
<gene>
    <name evidence="3" type="ORF">B0H65DRAFT_216945</name>
</gene>
<keyword evidence="4" id="KW-1185">Reference proteome</keyword>
<dbReference type="InterPro" id="IPR058348">
    <property type="entry name" value="DUF8035"/>
</dbReference>
<feature type="region of interest" description="Disordered" evidence="1">
    <location>
        <begin position="1"/>
        <end position="45"/>
    </location>
</feature>
<comment type="caution">
    <text evidence="3">The sequence shown here is derived from an EMBL/GenBank/DDBJ whole genome shotgun (WGS) entry which is preliminary data.</text>
</comment>
<organism evidence="3 4">
    <name type="scientific">Neurospora tetraspora</name>
    <dbReference type="NCBI Taxonomy" id="94610"/>
    <lineage>
        <taxon>Eukaryota</taxon>
        <taxon>Fungi</taxon>
        <taxon>Dikarya</taxon>
        <taxon>Ascomycota</taxon>
        <taxon>Pezizomycotina</taxon>
        <taxon>Sordariomycetes</taxon>
        <taxon>Sordariomycetidae</taxon>
        <taxon>Sordariales</taxon>
        <taxon>Sordariaceae</taxon>
        <taxon>Neurospora</taxon>
    </lineage>
</organism>
<evidence type="ECO:0000259" key="2">
    <source>
        <dbReference type="Pfam" id="PF26118"/>
    </source>
</evidence>
<proteinExistence type="predicted"/>
<evidence type="ECO:0000256" key="1">
    <source>
        <dbReference type="SAM" id="MobiDB-lite"/>
    </source>
</evidence>
<name>A0AAE0JBV2_9PEZI</name>
<evidence type="ECO:0000313" key="3">
    <source>
        <dbReference type="EMBL" id="KAK3342334.1"/>
    </source>
</evidence>
<feature type="region of interest" description="Disordered" evidence="1">
    <location>
        <begin position="98"/>
        <end position="117"/>
    </location>
</feature>
<dbReference type="RefSeq" id="XP_062680127.1">
    <property type="nucleotide sequence ID" value="XM_062822001.1"/>
</dbReference>
<dbReference type="GeneID" id="87859155"/>
<dbReference type="Pfam" id="PF26118">
    <property type="entry name" value="DUF8035"/>
    <property type="match status" value="1"/>
</dbReference>
<reference evidence="3" key="2">
    <citation type="submission" date="2023-06" db="EMBL/GenBank/DDBJ databases">
        <authorList>
            <consortium name="Lawrence Berkeley National Laboratory"/>
            <person name="Haridas S."/>
            <person name="Hensen N."/>
            <person name="Bonometti L."/>
            <person name="Westerberg I."/>
            <person name="Brannstrom I.O."/>
            <person name="Guillou S."/>
            <person name="Cros-Aarteil S."/>
            <person name="Calhoun S."/>
            <person name="Kuo A."/>
            <person name="Mondo S."/>
            <person name="Pangilinan J."/>
            <person name="Riley R."/>
            <person name="Labutti K."/>
            <person name="Andreopoulos B."/>
            <person name="Lipzen A."/>
            <person name="Chen C."/>
            <person name="Yanf M."/>
            <person name="Daum C."/>
            <person name="Ng V."/>
            <person name="Clum A."/>
            <person name="Steindorff A."/>
            <person name="Ohm R."/>
            <person name="Martin F."/>
            <person name="Silar P."/>
            <person name="Natvig D."/>
            <person name="Lalanne C."/>
            <person name="Gautier V."/>
            <person name="Ament-Velasquez S.L."/>
            <person name="Kruys A."/>
            <person name="Hutchinson M.I."/>
            <person name="Powell A.J."/>
            <person name="Barry K."/>
            <person name="Miller A.N."/>
            <person name="Grigoriev I.V."/>
            <person name="Debuchy R."/>
            <person name="Gladieux P."/>
            <person name="Thoren M.H."/>
            <person name="Johannesson H."/>
        </authorList>
    </citation>
    <scope>NUCLEOTIDE SEQUENCE</scope>
    <source>
        <strain evidence="3">CBS 560.94</strain>
    </source>
</reference>
<protein>
    <recommendedName>
        <fullName evidence="2">DUF8035 domain-containing protein</fullName>
    </recommendedName>
</protein>
<feature type="compositionally biased region" description="Polar residues" evidence="1">
    <location>
        <begin position="104"/>
        <end position="117"/>
    </location>
</feature>
<evidence type="ECO:0000313" key="4">
    <source>
        <dbReference type="Proteomes" id="UP001278500"/>
    </source>
</evidence>
<reference evidence="3" key="1">
    <citation type="journal article" date="2023" name="Mol. Phylogenet. Evol.">
        <title>Genome-scale phylogeny and comparative genomics of the fungal order Sordariales.</title>
        <authorList>
            <person name="Hensen N."/>
            <person name="Bonometti L."/>
            <person name="Westerberg I."/>
            <person name="Brannstrom I.O."/>
            <person name="Guillou S."/>
            <person name="Cros-Aarteil S."/>
            <person name="Calhoun S."/>
            <person name="Haridas S."/>
            <person name="Kuo A."/>
            <person name="Mondo S."/>
            <person name="Pangilinan J."/>
            <person name="Riley R."/>
            <person name="LaButti K."/>
            <person name="Andreopoulos B."/>
            <person name="Lipzen A."/>
            <person name="Chen C."/>
            <person name="Yan M."/>
            <person name="Daum C."/>
            <person name="Ng V."/>
            <person name="Clum A."/>
            <person name="Steindorff A."/>
            <person name="Ohm R.A."/>
            <person name="Martin F."/>
            <person name="Silar P."/>
            <person name="Natvig D.O."/>
            <person name="Lalanne C."/>
            <person name="Gautier V."/>
            <person name="Ament-Velasquez S.L."/>
            <person name="Kruys A."/>
            <person name="Hutchinson M.I."/>
            <person name="Powell A.J."/>
            <person name="Barry K."/>
            <person name="Miller A.N."/>
            <person name="Grigoriev I.V."/>
            <person name="Debuchy R."/>
            <person name="Gladieux P."/>
            <person name="Hiltunen Thoren M."/>
            <person name="Johannesson H."/>
        </authorList>
    </citation>
    <scope>NUCLEOTIDE SEQUENCE</scope>
    <source>
        <strain evidence="3">CBS 560.94</strain>
    </source>
</reference>
<feature type="compositionally biased region" description="Polar residues" evidence="1">
    <location>
        <begin position="26"/>
        <end position="37"/>
    </location>
</feature>
<sequence>MTAELRAERYDGSDYENRPVEDSRSPPVSSHVDQASAGQAKPRVPIGAKWTKISRKRVSPEALTLGKKRFKVRGDSVIVQRILTLDEIREYKGSTAQIRDARQKSTSVSQKKIQTRTQMRNQPLPVLRSPIRPMARLWIRPKPSISSL</sequence>
<dbReference type="EMBL" id="JAUEPP010000005">
    <property type="protein sequence ID" value="KAK3342334.1"/>
    <property type="molecule type" value="Genomic_DNA"/>
</dbReference>
<feature type="compositionally biased region" description="Basic and acidic residues" evidence="1">
    <location>
        <begin position="1"/>
        <end position="24"/>
    </location>
</feature>
<dbReference type="PANTHER" id="PTHR42081">
    <property type="entry name" value="ZINC FINGER PROTEIN DHHC DOMAIN CONTAINING PROTEIN"/>
    <property type="match status" value="1"/>
</dbReference>
<dbReference type="AlphaFoldDB" id="A0AAE0JBV2"/>
<feature type="domain" description="DUF8035" evidence="2">
    <location>
        <begin position="48"/>
        <end position="101"/>
    </location>
</feature>